<keyword evidence="2" id="KW-1133">Transmembrane helix</keyword>
<keyword evidence="2" id="KW-0812">Transmembrane</keyword>
<feature type="region of interest" description="Disordered" evidence="1">
    <location>
        <begin position="53"/>
        <end position="76"/>
    </location>
</feature>
<dbReference type="SMART" id="SM00028">
    <property type="entry name" value="TPR"/>
    <property type="match status" value="2"/>
</dbReference>
<evidence type="ECO:0000313" key="3">
    <source>
        <dbReference type="EMBL" id="KAK3945925.1"/>
    </source>
</evidence>
<dbReference type="EMBL" id="MU853753">
    <property type="protein sequence ID" value="KAK3945925.1"/>
    <property type="molecule type" value="Genomic_DNA"/>
</dbReference>
<organism evidence="3 4">
    <name type="scientific">Diplogelasinospora grovesii</name>
    <dbReference type="NCBI Taxonomy" id="303347"/>
    <lineage>
        <taxon>Eukaryota</taxon>
        <taxon>Fungi</taxon>
        <taxon>Dikarya</taxon>
        <taxon>Ascomycota</taxon>
        <taxon>Pezizomycotina</taxon>
        <taxon>Sordariomycetes</taxon>
        <taxon>Sordariomycetidae</taxon>
        <taxon>Sordariales</taxon>
        <taxon>Diplogelasinosporaceae</taxon>
        <taxon>Diplogelasinospora</taxon>
    </lineage>
</organism>
<dbReference type="GO" id="GO:0006515">
    <property type="term" value="P:protein quality control for misfolded or incompletely synthesized proteins"/>
    <property type="evidence" value="ECO:0007669"/>
    <property type="project" value="TreeGrafter"/>
</dbReference>
<proteinExistence type="predicted"/>
<evidence type="ECO:0000256" key="1">
    <source>
        <dbReference type="SAM" id="MobiDB-lite"/>
    </source>
</evidence>
<reference evidence="4" key="1">
    <citation type="journal article" date="2023" name="Mol. Phylogenet. Evol.">
        <title>Genome-scale phylogeny and comparative genomics of the fungal order Sordariales.</title>
        <authorList>
            <person name="Hensen N."/>
            <person name="Bonometti L."/>
            <person name="Westerberg I."/>
            <person name="Brannstrom I.O."/>
            <person name="Guillou S."/>
            <person name="Cros-Aarteil S."/>
            <person name="Calhoun S."/>
            <person name="Haridas S."/>
            <person name="Kuo A."/>
            <person name="Mondo S."/>
            <person name="Pangilinan J."/>
            <person name="Riley R."/>
            <person name="LaButti K."/>
            <person name="Andreopoulos B."/>
            <person name="Lipzen A."/>
            <person name="Chen C."/>
            <person name="Yan M."/>
            <person name="Daum C."/>
            <person name="Ng V."/>
            <person name="Clum A."/>
            <person name="Steindorff A."/>
            <person name="Ohm R.A."/>
            <person name="Martin F."/>
            <person name="Silar P."/>
            <person name="Natvig D.O."/>
            <person name="Lalanne C."/>
            <person name="Gautier V."/>
            <person name="Ament-Velasquez S.L."/>
            <person name="Kruys A."/>
            <person name="Hutchinson M.I."/>
            <person name="Powell A.J."/>
            <person name="Barry K."/>
            <person name="Miller A.N."/>
            <person name="Grigoriev I.V."/>
            <person name="Debuchy R."/>
            <person name="Gladieux P."/>
            <person name="Hiltunen Thoren M."/>
            <person name="Johannesson H."/>
        </authorList>
    </citation>
    <scope>NUCLEOTIDE SEQUENCE [LARGE SCALE GENOMIC DNA]</scope>
    <source>
        <strain evidence="4">CBS 340.73</strain>
    </source>
</reference>
<feature type="region of interest" description="Disordered" evidence="1">
    <location>
        <begin position="243"/>
        <end position="263"/>
    </location>
</feature>
<keyword evidence="2" id="KW-0472">Membrane</keyword>
<evidence type="ECO:0000256" key="2">
    <source>
        <dbReference type="SAM" id="Phobius"/>
    </source>
</evidence>
<evidence type="ECO:0000313" key="4">
    <source>
        <dbReference type="Proteomes" id="UP001303473"/>
    </source>
</evidence>
<dbReference type="SUPFAM" id="SSF48452">
    <property type="entry name" value="TPR-like"/>
    <property type="match status" value="1"/>
</dbReference>
<dbReference type="GO" id="GO:0031942">
    <property type="term" value="C:i-AAA complex"/>
    <property type="evidence" value="ECO:0007669"/>
    <property type="project" value="TreeGrafter"/>
</dbReference>
<gene>
    <name evidence="3" type="ORF">QBC46DRAFT_370342</name>
</gene>
<dbReference type="InterPro" id="IPR011990">
    <property type="entry name" value="TPR-like_helical_dom_sf"/>
</dbReference>
<dbReference type="Gene3D" id="1.25.40.10">
    <property type="entry name" value="Tetratricopeptide repeat domain"/>
    <property type="match status" value="1"/>
</dbReference>
<dbReference type="Proteomes" id="UP001303473">
    <property type="component" value="Unassembled WGS sequence"/>
</dbReference>
<sequence length="505" mass="55840">MSAARISTMRTAGSLRHLSILQTPRCRSAPVRIQIALIKDSRTRAGAPCLQCRFQSTSGRPNNQQSPRQAPPPPPPLSAIPRLVGRALWGSFRNLGNIFKSETWRTQFRRNPEELVLAIAVLLAAAGIIGYAVRLYFTYFYSEQFTRYPAPIAKSLRRALYYSNYAPDPKLALKYYKLALEQCDELGLDHFSDDVMGIKIQLAAWLEKIENFDNATKVLENLLSDCKRWVEVMEKSVKDGTATTSSLLRSQAPSADKSGQTTQIDEVPETLWGKRTRILGKAVGISVKLAALYSDEHLLKPDLAHERLVWAVETALKELQRRSIEGLKEGEGDWMSSEQIGGALESLGHSYETKSQFHLALPLFFQALRLSQNPCHSAVLMNNIAISFAQQPTTGLVANPVDAMLDPTLPSKTAAEKRAAYLEAAQRWATNAKQHATEPQGEQRTPECDEACAVALCNLGDIAKMLGNTDEARRMFEQAIAKSKEVGFEPGVTQAEAGLRALSKA</sequence>
<name>A0AAN6NHI3_9PEZI</name>
<dbReference type="InterPro" id="IPR040201">
    <property type="entry name" value="Mrg3-like"/>
</dbReference>
<comment type="caution">
    <text evidence="3">The sequence shown here is derived from an EMBL/GenBank/DDBJ whole genome shotgun (WGS) entry which is preliminary data.</text>
</comment>
<accession>A0AAN6NHI3</accession>
<feature type="transmembrane region" description="Helical" evidence="2">
    <location>
        <begin position="115"/>
        <end position="137"/>
    </location>
</feature>
<keyword evidence="4" id="KW-1185">Reference proteome</keyword>
<protein>
    <recommendedName>
        <fullName evidence="5">TPR domain-containing protein</fullName>
    </recommendedName>
</protein>
<dbReference type="CDD" id="cd24145">
    <property type="entry name" value="Mgr3-like"/>
    <property type="match status" value="1"/>
</dbReference>
<dbReference type="AlphaFoldDB" id="A0AAN6NHI3"/>
<dbReference type="PANTHER" id="PTHR28142:SF1">
    <property type="entry name" value="MITOCHONDRIAL INNER MEMBRANE I-AAA PROTEASE SUPERCOMPLEX SUBUNIT MGR3-RELATED"/>
    <property type="match status" value="1"/>
</dbReference>
<dbReference type="GO" id="GO:0051787">
    <property type="term" value="F:misfolded protein binding"/>
    <property type="evidence" value="ECO:0007669"/>
    <property type="project" value="TreeGrafter"/>
</dbReference>
<dbReference type="PANTHER" id="PTHR28142">
    <property type="entry name" value="MITOCHONDRIAL INNER MEMBRANE I-AAA PROTEASE SUPERCOMPLEX SUBUNIT MGR3-RELATED"/>
    <property type="match status" value="1"/>
</dbReference>
<dbReference type="InterPro" id="IPR019734">
    <property type="entry name" value="TPR_rpt"/>
</dbReference>
<evidence type="ECO:0008006" key="5">
    <source>
        <dbReference type="Google" id="ProtNLM"/>
    </source>
</evidence>